<gene>
    <name evidence="2" type="ORF">E2C01_086991</name>
</gene>
<comment type="caution">
    <text evidence="2">The sequence shown here is derived from an EMBL/GenBank/DDBJ whole genome shotgun (WGS) entry which is preliminary data.</text>
</comment>
<evidence type="ECO:0000256" key="1">
    <source>
        <dbReference type="SAM" id="MobiDB-lite"/>
    </source>
</evidence>
<proteinExistence type="predicted"/>
<evidence type="ECO:0000313" key="2">
    <source>
        <dbReference type="EMBL" id="MPC91926.1"/>
    </source>
</evidence>
<dbReference type="Proteomes" id="UP000324222">
    <property type="component" value="Unassembled WGS sequence"/>
</dbReference>
<accession>A0A5B7JCV8</accession>
<dbReference type="AlphaFoldDB" id="A0A5B7JCV8"/>
<feature type="compositionally biased region" description="Basic and acidic residues" evidence="1">
    <location>
        <begin position="1"/>
        <end position="11"/>
    </location>
</feature>
<organism evidence="2 3">
    <name type="scientific">Portunus trituberculatus</name>
    <name type="common">Swimming crab</name>
    <name type="synonym">Neptunus trituberculatus</name>
    <dbReference type="NCBI Taxonomy" id="210409"/>
    <lineage>
        <taxon>Eukaryota</taxon>
        <taxon>Metazoa</taxon>
        <taxon>Ecdysozoa</taxon>
        <taxon>Arthropoda</taxon>
        <taxon>Crustacea</taxon>
        <taxon>Multicrustacea</taxon>
        <taxon>Malacostraca</taxon>
        <taxon>Eumalacostraca</taxon>
        <taxon>Eucarida</taxon>
        <taxon>Decapoda</taxon>
        <taxon>Pleocyemata</taxon>
        <taxon>Brachyura</taxon>
        <taxon>Eubrachyura</taxon>
        <taxon>Portunoidea</taxon>
        <taxon>Portunidae</taxon>
        <taxon>Portuninae</taxon>
        <taxon>Portunus</taxon>
    </lineage>
</organism>
<sequence>MVTRGGWREETGGGGWVGLVEDGREEGRARGGTGEARGRTGGEEINSLDSVANDMIDPGNNLAKHRTSAPK</sequence>
<name>A0A5B7JCV8_PORTR</name>
<feature type="region of interest" description="Disordered" evidence="1">
    <location>
        <begin position="1"/>
        <end position="71"/>
    </location>
</feature>
<evidence type="ECO:0000313" key="3">
    <source>
        <dbReference type="Proteomes" id="UP000324222"/>
    </source>
</evidence>
<reference evidence="2 3" key="1">
    <citation type="submission" date="2019-05" db="EMBL/GenBank/DDBJ databases">
        <title>Another draft genome of Portunus trituberculatus and its Hox gene families provides insights of decapod evolution.</title>
        <authorList>
            <person name="Jeong J.-H."/>
            <person name="Song I."/>
            <person name="Kim S."/>
            <person name="Choi T."/>
            <person name="Kim D."/>
            <person name="Ryu S."/>
            <person name="Kim W."/>
        </authorList>
    </citation>
    <scope>NUCLEOTIDE SEQUENCE [LARGE SCALE GENOMIC DNA]</scope>
    <source>
        <tissue evidence="2">Muscle</tissue>
    </source>
</reference>
<keyword evidence="3" id="KW-1185">Reference proteome</keyword>
<dbReference type="EMBL" id="VSRR010089486">
    <property type="protein sequence ID" value="MPC91926.1"/>
    <property type="molecule type" value="Genomic_DNA"/>
</dbReference>
<protein>
    <submittedName>
        <fullName evidence="2">Uncharacterized protein</fullName>
    </submittedName>
</protein>